<dbReference type="Proteomes" id="UP000190198">
    <property type="component" value="Unassembled WGS sequence"/>
</dbReference>
<evidence type="ECO:0000313" key="5">
    <source>
        <dbReference type="EMBL" id="OOZ35972.1"/>
    </source>
</evidence>
<dbReference type="InterPro" id="IPR050669">
    <property type="entry name" value="Hemerythrin"/>
</dbReference>
<keyword evidence="6" id="KW-1185">Reference proteome</keyword>
<dbReference type="RefSeq" id="WP_078477722.1">
    <property type="nucleotide sequence ID" value="NZ_MPRK01000358.1"/>
</dbReference>
<comment type="similarity">
    <text evidence="1">Belongs to the hemerythrin family.</text>
</comment>
<dbReference type="OrthoDB" id="9813903at2"/>
<dbReference type="SUPFAM" id="SSF47188">
    <property type="entry name" value="Hemerythrin-like"/>
    <property type="match status" value="1"/>
</dbReference>
<gene>
    <name evidence="5" type="ORF">BOW52_11010</name>
</gene>
<accession>A0A1T2KT30</accession>
<protein>
    <recommendedName>
        <fullName evidence="4">Hemerythrin-like domain-containing protein</fullName>
    </recommendedName>
</protein>
<dbReference type="CDD" id="cd12107">
    <property type="entry name" value="Hemerythrin"/>
    <property type="match status" value="1"/>
</dbReference>
<dbReference type="InterPro" id="IPR012827">
    <property type="entry name" value="Hemerythrin_metal-bd"/>
</dbReference>
<keyword evidence="3" id="KW-0408">Iron</keyword>
<evidence type="ECO:0000259" key="4">
    <source>
        <dbReference type="Pfam" id="PF01814"/>
    </source>
</evidence>
<dbReference type="Pfam" id="PF01814">
    <property type="entry name" value="Hemerythrin"/>
    <property type="match status" value="1"/>
</dbReference>
<dbReference type="PANTHER" id="PTHR37164">
    <property type="entry name" value="BACTERIOHEMERYTHRIN"/>
    <property type="match status" value="1"/>
</dbReference>
<dbReference type="InterPro" id="IPR012312">
    <property type="entry name" value="Hemerythrin-like"/>
</dbReference>
<evidence type="ECO:0000256" key="1">
    <source>
        <dbReference type="ARBA" id="ARBA00010587"/>
    </source>
</evidence>
<evidence type="ECO:0000256" key="2">
    <source>
        <dbReference type="ARBA" id="ARBA00022723"/>
    </source>
</evidence>
<reference evidence="5 6" key="1">
    <citation type="submission" date="2016-11" db="EMBL/GenBank/DDBJ databases">
        <title>Mixed transmission modes and dynamic genome evolution in an obligate animal-bacterial symbiosis.</title>
        <authorList>
            <person name="Russell S.L."/>
            <person name="Corbett-Detig R.B."/>
            <person name="Cavanaugh C.M."/>
        </authorList>
    </citation>
    <scope>NUCLEOTIDE SEQUENCE [LARGE SCALE GENOMIC DNA]</scope>
    <source>
        <strain evidence="5">Sp-SM6</strain>
    </source>
</reference>
<dbReference type="InterPro" id="IPR035938">
    <property type="entry name" value="Hemerythrin-like_sf"/>
</dbReference>
<dbReference type="GO" id="GO:0046872">
    <property type="term" value="F:metal ion binding"/>
    <property type="evidence" value="ECO:0007669"/>
    <property type="project" value="UniProtKB-KW"/>
</dbReference>
<proteinExistence type="inferred from homology"/>
<dbReference type="Gene3D" id="1.20.120.50">
    <property type="entry name" value="Hemerythrin-like"/>
    <property type="match status" value="1"/>
</dbReference>
<sequence>MSKTEWKDEFSVGVGELDEQHKKIISMINLLNESQSETSQVEVVRNVLIEMMKYSKFHLDYEENLLEQNDYPDFENHKKSHLDYMMAYSSISIEVMKHGKDQVPKRDCKLVCVSAYH</sequence>
<evidence type="ECO:0000256" key="3">
    <source>
        <dbReference type="ARBA" id="ARBA00023004"/>
    </source>
</evidence>
<dbReference type="AlphaFoldDB" id="A0A1T2KT30"/>
<dbReference type="NCBIfam" id="TIGR02481">
    <property type="entry name" value="hemeryth_dom"/>
    <property type="match status" value="1"/>
</dbReference>
<comment type="caution">
    <text evidence="5">The sequence shown here is derived from an EMBL/GenBank/DDBJ whole genome shotgun (WGS) entry which is preliminary data.</text>
</comment>
<name>A0A1T2KT30_9GAMM</name>
<dbReference type="PANTHER" id="PTHR37164:SF1">
    <property type="entry name" value="BACTERIOHEMERYTHRIN"/>
    <property type="match status" value="1"/>
</dbReference>
<evidence type="ECO:0000313" key="6">
    <source>
        <dbReference type="Proteomes" id="UP000190198"/>
    </source>
</evidence>
<keyword evidence="2" id="KW-0479">Metal-binding</keyword>
<feature type="domain" description="Hemerythrin-like" evidence="4">
    <location>
        <begin position="13"/>
        <end position="83"/>
    </location>
</feature>
<dbReference type="EMBL" id="MPRK01000358">
    <property type="protein sequence ID" value="OOZ35972.1"/>
    <property type="molecule type" value="Genomic_DNA"/>
</dbReference>
<organism evidence="5 6">
    <name type="scientific">Solemya elarraichensis gill symbiont</name>
    <dbReference type="NCBI Taxonomy" id="1918949"/>
    <lineage>
        <taxon>Bacteria</taxon>
        <taxon>Pseudomonadati</taxon>
        <taxon>Pseudomonadota</taxon>
        <taxon>Gammaproteobacteria</taxon>
        <taxon>sulfur-oxidizing symbionts</taxon>
    </lineage>
</organism>